<comment type="caution">
    <text evidence="1">The sequence shown here is derived from an EMBL/GenBank/DDBJ whole genome shotgun (WGS) entry which is preliminary data.</text>
</comment>
<dbReference type="Proteomes" id="UP000003676">
    <property type="component" value="Unassembled WGS sequence"/>
</dbReference>
<name>B6WPY8_9BACT</name>
<reference evidence="1 2" key="2">
    <citation type="submission" date="2008-10" db="EMBL/GenBank/DDBJ databases">
        <authorList>
            <person name="Fulton L."/>
            <person name="Clifton S."/>
            <person name="Fulton B."/>
            <person name="Xu J."/>
            <person name="Minx P."/>
            <person name="Pepin K.H."/>
            <person name="Johnson M."/>
            <person name="Bhonagiri V."/>
            <person name="Nash W.E."/>
            <person name="Mardis E.R."/>
            <person name="Wilson R.K."/>
        </authorList>
    </citation>
    <scope>NUCLEOTIDE SEQUENCE [LARGE SCALE GENOMIC DNA]</scope>
    <source>
        <strain evidence="1 2">ATCC 29098</strain>
    </source>
</reference>
<sequence length="315" mass="34844">MRLLISDGINAEEVEIRELLDKGRIILKNLLKNTYRTPATLGYTDWEISEGLGTGAPGGVYYSKITTVLEQSPRGTLVIRRDTGSGELTVEYRDGRISGAWKKAEISKVSMTADEAWFDEYYLVDGGFTQLRVTVRKDAPGVRVKHMALFSTPVKQSVSTIRTPSITSPTANQQVFRDLLKLDNTGYFNAYRDPFAKTEYLISDKATGTPITTFSTDKQTPIDLIDQSELPINGEYTVACRHLSDIGEWSAWSKPVDFSLVTIEIFFGFLGALRATGFNDANFSTLAADRVRFGFYGAESSAGFGAALFTSKLED</sequence>
<gene>
    <name evidence="1" type="ORF">DESPIG_00111</name>
</gene>
<evidence type="ECO:0000313" key="1">
    <source>
        <dbReference type="EMBL" id="EEB34955.1"/>
    </source>
</evidence>
<accession>B6WPY8</accession>
<dbReference type="AlphaFoldDB" id="B6WPY8"/>
<reference evidence="1 2" key="1">
    <citation type="submission" date="2008-10" db="EMBL/GenBank/DDBJ databases">
        <title>Draft genome sequence of Desulvovibrio piger (ATCC 29098).</title>
        <authorList>
            <person name="Sudarsanam P."/>
            <person name="Ley R."/>
            <person name="Guruge J."/>
            <person name="Turnbaugh P.J."/>
            <person name="Mahowald M."/>
            <person name="Liep D."/>
            <person name="Gordon J."/>
        </authorList>
    </citation>
    <scope>NUCLEOTIDE SEQUENCE [LARGE SCALE GENOMIC DNA]</scope>
    <source>
        <strain evidence="1 2">ATCC 29098</strain>
    </source>
</reference>
<evidence type="ECO:0000313" key="2">
    <source>
        <dbReference type="Proteomes" id="UP000003676"/>
    </source>
</evidence>
<dbReference type="HOGENOM" id="CLU_882031_0_0_7"/>
<dbReference type="EMBL" id="ABXU01000004">
    <property type="protein sequence ID" value="EEB34955.1"/>
    <property type="molecule type" value="Genomic_DNA"/>
</dbReference>
<proteinExistence type="predicted"/>
<organism evidence="1 2">
    <name type="scientific">Desulfovibrio piger ATCC 29098</name>
    <dbReference type="NCBI Taxonomy" id="411464"/>
    <lineage>
        <taxon>Bacteria</taxon>
        <taxon>Pseudomonadati</taxon>
        <taxon>Thermodesulfobacteriota</taxon>
        <taxon>Desulfovibrionia</taxon>
        <taxon>Desulfovibrionales</taxon>
        <taxon>Desulfovibrionaceae</taxon>
        <taxon>Desulfovibrio</taxon>
    </lineage>
</organism>
<protein>
    <submittedName>
        <fullName evidence="1">Uncharacterized protein</fullName>
    </submittedName>
</protein>